<dbReference type="Proteomes" id="UP000503399">
    <property type="component" value="Chromosome"/>
</dbReference>
<dbReference type="EMBL" id="LR778114">
    <property type="protein sequence ID" value="CAB1128417.1"/>
    <property type="molecule type" value="Genomic_DNA"/>
</dbReference>
<dbReference type="GO" id="GO:0008641">
    <property type="term" value="F:ubiquitin-like modifier activating enzyme activity"/>
    <property type="evidence" value="ECO:0007669"/>
    <property type="project" value="InterPro"/>
</dbReference>
<feature type="compositionally biased region" description="Gly residues" evidence="1">
    <location>
        <begin position="111"/>
        <end position="122"/>
    </location>
</feature>
<sequence length="122" mass="12322">MAAEPWEERFARQMLVDGIGYDGQRRILATRVTVVGPEPWVSLAFRYLAAAGFQAEAVPAPAGPLRVRVGAAETVLAPASGVGGGMLTAARVVLAALEAALEPGSEEEHGAGPGAGGAGATE</sequence>
<dbReference type="KEGG" id="hfv:R50_0911"/>
<accession>A0A6F8ZF63</accession>
<reference evidence="2 3" key="1">
    <citation type="submission" date="2020-02" db="EMBL/GenBank/DDBJ databases">
        <authorList>
            <person name="Hogendoorn C."/>
        </authorList>
    </citation>
    <scope>NUCLEOTIDE SEQUENCE [LARGE SCALE GENOMIC DNA]</scope>
    <source>
        <strain evidence="2">R501</strain>
    </source>
</reference>
<dbReference type="InterPro" id="IPR035985">
    <property type="entry name" value="Ubiquitin-activating_enz"/>
</dbReference>
<proteinExistence type="predicted"/>
<evidence type="ECO:0000256" key="1">
    <source>
        <dbReference type="SAM" id="MobiDB-lite"/>
    </source>
</evidence>
<feature type="region of interest" description="Disordered" evidence="1">
    <location>
        <begin position="103"/>
        <end position="122"/>
    </location>
</feature>
<evidence type="ECO:0000313" key="3">
    <source>
        <dbReference type="Proteomes" id="UP000503399"/>
    </source>
</evidence>
<gene>
    <name evidence="2" type="ORF">R50_0911</name>
</gene>
<evidence type="ECO:0000313" key="2">
    <source>
        <dbReference type="EMBL" id="CAB1128417.1"/>
    </source>
</evidence>
<dbReference type="AlphaFoldDB" id="A0A6F8ZF63"/>
<organism evidence="2 3">
    <name type="scientific">Candidatus Hydrogenisulfobacillus filiaventi</name>
    <dbReference type="NCBI Taxonomy" id="2707344"/>
    <lineage>
        <taxon>Bacteria</taxon>
        <taxon>Bacillati</taxon>
        <taxon>Bacillota</taxon>
        <taxon>Clostridia</taxon>
        <taxon>Eubacteriales</taxon>
        <taxon>Clostridiales Family XVII. Incertae Sedis</taxon>
        <taxon>Candidatus Hydrogenisulfobacillus</taxon>
    </lineage>
</organism>
<dbReference type="SUPFAM" id="SSF69572">
    <property type="entry name" value="Activating enzymes of the ubiquitin-like proteins"/>
    <property type="match status" value="1"/>
</dbReference>
<keyword evidence="3" id="KW-1185">Reference proteome</keyword>
<name>A0A6F8ZF63_9FIRM</name>
<protein>
    <submittedName>
        <fullName evidence="2">Uncharacterized protein</fullName>
    </submittedName>
</protein>